<sequence length="452" mass="48739">MNTTTHTGTVEHIDPQSLVIEANVRPSAPITPAFVGSIRENGVLTPVLARRDEQGNVLVRAGQRRTLAAREAGVATIPVYVVEASEATAERIIQQMVENDQREALTQGDRAAAFQQLAFEGLSVTAIAKRTGTKAKEVKTALTVAESPVAASAINDHHALTLDQAAVLIEFEDDEAVRAELIEVATTEPAQFDHAAQRARDDRARAKIKADAETALAARGFEILDREYYYGDSAYTSVRELRTADGERVTPEHIENAEGRAVYVSAPWGTDTARISYYLSDPRAAGFVKEGGAVSGPMTDEQKAERRTLIANNKAWASAETVRREWLASFLSRKTLPKDAAAFVAKGLTTHRRNVGEATRDGNTLAHEILGIEQAGYGNPDKLAAIIEQTPAKAGHVALAIVLGGIESHTSKQTWRYPAAVDAAYFTQLAAWGYGLSDVEQIVTAAAEADQD</sequence>
<organism evidence="3 4">
    <name type="scientific">Microbacterium thalli</name>
    <dbReference type="NCBI Taxonomy" id="3027921"/>
    <lineage>
        <taxon>Bacteria</taxon>
        <taxon>Bacillati</taxon>
        <taxon>Actinomycetota</taxon>
        <taxon>Actinomycetes</taxon>
        <taxon>Micrococcales</taxon>
        <taxon>Microbacteriaceae</taxon>
        <taxon>Microbacterium</taxon>
    </lineage>
</organism>
<feature type="domain" description="ParB-like N-terminal" evidence="2">
    <location>
        <begin position="11"/>
        <end position="100"/>
    </location>
</feature>
<dbReference type="SMART" id="SM00470">
    <property type="entry name" value="ParB"/>
    <property type="match status" value="1"/>
</dbReference>
<dbReference type="NCBIfam" id="TIGR00180">
    <property type="entry name" value="parB_part"/>
    <property type="match status" value="1"/>
</dbReference>
<name>A0ABT5SJU0_9MICO</name>
<dbReference type="InterPro" id="IPR003115">
    <property type="entry name" value="ParB_N"/>
</dbReference>
<dbReference type="RefSeq" id="WP_274264784.1">
    <property type="nucleotide sequence ID" value="NZ_JAQZCI010000003.1"/>
</dbReference>
<dbReference type="EMBL" id="JAQZCI010000003">
    <property type="protein sequence ID" value="MDD7963101.1"/>
    <property type="molecule type" value="Genomic_DNA"/>
</dbReference>
<evidence type="ECO:0000313" key="4">
    <source>
        <dbReference type="Proteomes" id="UP001218170"/>
    </source>
</evidence>
<comment type="similarity">
    <text evidence="1">Belongs to the ParB family.</text>
</comment>
<dbReference type="SUPFAM" id="SSF110849">
    <property type="entry name" value="ParB/Sulfiredoxin"/>
    <property type="match status" value="1"/>
</dbReference>
<dbReference type="Pfam" id="PF02195">
    <property type="entry name" value="ParB_N"/>
    <property type="match status" value="1"/>
</dbReference>
<accession>A0ABT5SJU0</accession>
<dbReference type="PANTHER" id="PTHR33375:SF1">
    <property type="entry name" value="CHROMOSOME-PARTITIONING PROTEIN PARB-RELATED"/>
    <property type="match status" value="1"/>
</dbReference>
<reference evidence="3 4" key="1">
    <citation type="submission" date="2023-02" db="EMBL/GenBank/DDBJ databases">
        <title>Study of novel species of the Microbacterium genus.</title>
        <authorList>
            <person name="Arroyo-Herrera I."/>
            <person name="Roman-Ponce B."/>
            <person name="Vasquez-Murrieta M.S."/>
        </authorList>
    </citation>
    <scope>NUCLEOTIDE SEQUENCE [LARGE SCALE GENOMIC DNA]</scope>
    <source>
        <strain evidence="3 4">NE1TT3</strain>
    </source>
</reference>
<dbReference type="InterPro" id="IPR036086">
    <property type="entry name" value="ParB/Sulfiredoxin_sf"/>
</dbReference>
<protein>
    <submittedName>
        <fullName evidence="3">ParB/RepB/Spo0J family partition protein</fullName>
    </submittedName>
</protein>
<gene>
    <name evidence="3" type="ORF">PUW80_12165</name>
</gene>
<comment type="caution">
    <text evidence="3">The sequence shown here is derived from an EMBL/GenBank/DDBJ whole genome shotgun (WGS) entry which is preliminary data.</text>
</comment>
<evidence type="ECO:0000259" key="2">
    <source>
        <dbReference type="SMART" id="SM00470"/>
    </source>
</evidence>
<dbReference type="PANTHER" id="PTHR33375">
    <property type="entry name" value="CHROMOSOME-PARTITIONING PROTEIN PARB-RELATED"/>
    <property type="match status" value="1"/>
</dbReference>
<dbReference type="Gene3D" id="1.10.10.2830">
    <property type="match status" value="1"/>
</dbReference>
<dbReference type="InterPro" id="IPR050336">
    <property type="entry name" value="Chromosome_partition/occlusion"/>
</dbReference>
<dbReference type="SUPFAM" id="SSF109709">
    <property type="entry name" value="KorB DNA-binding domain-like"/>
    <property type="match status" value="1"/>
</dbReference>
<dbReference type="InterPro" id="IPR004437">
    <property type="entry name" value="ParB/RepB/Spo0J"/>
</dbReference>
<proteinExistence type="inferred from homology"/>
<dbReference type="Proteomes" id="UP001218170">
    <property type="component" value="Unassembled WGS sequence"/>
</dbReference>
<evidence type="ECO:0000313" key="3">
    <source>
        <dbReference type="EMBL" id="MDD7963101.1"/>
    </source>
</evidence>
<keyword evidence="4" id="KW-1185">Reference proteome</keyword>
<evidence type="ECO:0000256" key="1">
    <source>
        <dbReference type="ARBA" id="ARBA00006295"/>
    </source>
</evidence>
<dbReference type="Gene3D" id="3.90.1530.30">
    <property type="match status" value="1"/>
</dbReference>